<feature type="chain" id="PRO_5029472570" evidence="1">
    <location>
        <begin position="26"/>
        <end position="157"/>
    </location>
</feature>
<proteinExistence type="predicted"/>
<evidence type="ECO:0000256" key="1">
    <source>
        <dbReference type="SAM" id="SignalP"/>
    </source>
</evidence>
<sequence>MKILLSKCSLSISVVPRLLWKTVLGELMDSTACTGGKAGWGFHRLSHLDSLEIWHPGCSLHVRKAPRAKLNTPPVSIRPGDIRNHLFLAVLGTKLKIFLIKKITRCQTMSPFLSNQALQACPHIRGELCHRITGDTPPARGRGHWVLSLTQLVFSSL</sequence>
<feature type="signal peptide" evidence="1">
    <location>
        <begin position="1"/>
        <end position="25"/>
    </location>
</feature>
<dbReference type="Proteomes" id="UP000593571">
    <property type="component" value="Unassembled WGS sequence"/>
</dbReference>
<dbReference type="EMBL" id="JACASE010000015">
    <property type="protein sequence ID" value="KAF6405052.1"/>
    <property type="molecule type" value="Genomic_DNA"/>
</dbReference>
<dbReference type="AlphaFoldDB" id="A0A7J8C2H9"/>
<protein>
    <submittedName>
        <fullName evidence="2">Uncharacterized protein</fullName>
    </submittedName>
</protein>
<reference evidence="2 3" key="1">
    <citation type="journal article" date="2020" name="Nature">
        <title>Six reference-quality genomes reveal evolution of bat adaptations.</title>
        <authorList>
            <person name="Jebb D."/>
            <person name="Huang Z."/>
            <person name="Pippel M."/>
            <person name="Hughes G.M."/>
            <person name="Lavrichenko K."/>
            <person name="Devanna P."/>
            <person name="Winkler S."/>
            <person name="Jermiin L.S."/>
            <person name="Skirmuntt E.C."/>
            <person name="Katzourakis A."/>
            <person name="Burkitt-Gray L."/>
            <person name="Ray D.A."/>
            <person name="Sullivan K.A.M."/>
            <person name="Roscito J.G."/>
            <person name="Kirilenko B.M."/>
            <person name="Davalos L.M."/>
            <person name="Corthals A.P."/>
            <person name="Power M.L."/>
            <person name="Jones G."/>
            <person name="Ransome R.D."/>
            <person name="Dechmann D.K.N."/>
            <person name="Locatelli A.G."/>
            <person name="Puechmaille S.J."/>
            <person name="Fedrigo O."/>
            <person name="Jarvis E.D."/>
            <person name="Hiller M."/>
            <person name="Vernes S.C."/>
            <person name="Myers E.W."/>
            <person name="Teeling E.C."/>
        </authorList>
    </citation>
    <scope>NUCLEOTIDE SEQUENCE [LARGE SCALE GENOMIC DNA]</scope>
    <source>
        <strain evidence="2">MRouAeg1</strain>
        <tissue evidence="2">Muscle</tissue>
    </source>
</reference>
<organism evidence="2 3">
    <name type="scientific">Rousettus aegyptiacus</name>
    <name type="common">Egyptian fruit bat</name>
    <name type="synonym">Pteropus aegyptiacus</name>
    <dbReference type="NCBI Taxonomy" id="9407"/>
    <lineage>
        <taxon>Eukaryota</taxon>
        <taxon>Metazoa</taxon>
        <taxon>Chordata</taxon>
        <taxon>Craniata</taxon>
        <taxon>Vertebrata</taxon>
        <taxon>Euteleostomi</taxon>
        <taxon>Mammalia</taxon>
        <taxon>Eutheria</taxon>
        <taxon>Laurasiatheria</taxon>
        <taxon>Chiroptera</taxon>
        <taxon>Yinpterochiroptera</taxon>
        <taxon>Pteropodoidea</taxon>
        <taxon>Pteropodidae</taxon>
        <taxon>Rousettinae</taxon>
        <taxon>Rousettus</taxon>
    </lineage>
</organism>
<comment type="caution">
    <text evidence="2">The sequence shown here is derived from an EMBL/GenBank/DDBJ whole genome shotgun (WGS) entry which is preliminary data.</text>
</comment>
<evidence type="ECO:0000313" key="2">
    <source>
        <dbReference type="EMBL" id="KAF6405052.1"/>
    </source>
</evidence>
<accession>A0A7J8C2H9</accession>
<name>A0A7J8C2H9_ROUAE</name>
<evidence type="ECO:0000313" key="3">
    <source>
        <dbReference type="Proteomes" id="UP000593571"/>
    </source>
</evidence>
<keyword evidence="3" id="KW-1185">Reference proteome</keyword>
<gene>
    <name evidence="2" type="ORF">HJG63_009367</name>
</gene>
<keyword evidence="1" id="KW-0732">Signal</keyword>